<dbReference type="PANTHER" id="PTHR23502">
    <property type="entry name" value="MAJOR FACILITATOR SUPERFAMILY"/>
    <property type="match status" value="1"/>
</dbReference>
<accession>A0A4U0U5E4</accession>
<feature type="domain" description="Major facilitator superfamily (MFS) profile" evidence="10">
    <location>
        <begin position="85"/>
        <end position="521"/>
    </location>
</feature>
<evidence type="ECO:0000259" key="10">
    <source>
        <dbReference type="PROSITE" id="PS50850"/>
    </source>
</evidence>
<gene>
    <name evidence="11" type="ORF">B0A50_03166</name>
</gene>
<feature type="transmembrane region" description="Helical" evidence="9">
    <location>
        <begin position="499"/>
        <end position="517"/>
    </location>
</feature>
<feature type="transmembrane region" description="Helical" evidence="9">
    <location>
        <begin position="177"/>
        <end position="200"/>
    </location>
</feature>
<feature type="transmembrane region" description="Helical" evidence="9">
    <location>
        <begin position="315"/>
        <end position="342"/>
    </location>
</feature>
<dbReference type="OrthoDB" id="3357846at2759"/>
<dbReference type="InterPro" id="IPR020846">
    <property type="entry name" value="MFS_dom"/>
</dbReference>
<feature type="transmembrane region" description="Helical" evidence="9">
    <location>
        <begin position="153"/>
        <end position="171"/>
    </location>
</feature>
<reference evidence="11 12" key="1">
    <citation type="submission" date="2017-03" db="EMBL/GenBank/DDBJ databases">
        <title>Genomes of endolithic fungi from Antarctica.</title>
        <authorList>
            <person name="Coleine C."/>
            <person name="Masonjones S."/>
            <person name="Stajich J.E."/>
        </authorList>
    </citation>
    <scope>NUCLEOTIDE SEQUENCE [LARGE SCALE GENOMIC DNA]</scope>
    <source>
        <strain evidence="11 12">CCFEE 6315</strain>
    </source>
</reference>
<evidence type="ECO:0000313" key="12">
    <source>
        <dbReference type="Proteomes" id="UP000308549"/>
    </source>
</evidence>
<comment type="similarity">
    <text evidence="5">Belongs to the major facilitator superfamily. CAR1 family.</text>
</comment>
<dbReference type="GO" id="GO:0005886">
    <property type="term" value="C:plasma membrane"/>
    <property type="evidence" value="ECO:0007669"/>
    <property type="project" value="TreeGrafter"/>
</dbReference>
<comment type="subcellular location">
    <subcellularLocation>
        <location evidence="1">Membrane</location>
        <topology evidence="1">Multi-pass membrane protein</topology>
    </subcellularLocation>
</comment>
<dbReference type="CDD" id="cd17323">
    <property type="entry name" value="MFS_Tpo1_MDR_like"/>
    <property type="match status" value="1"/>
</dbReference>
<evidence type="ECO:0000256" key="2">
    <source>
        <dbReference type="ARBA" id="ARBA00022692"/>
    </source>
</evidence>
<evidence type="ECO:0000256" key="1">
    <source>
        <dbReference type="ARBA" id="ARBA00004141"/>
    </source>
</evidence>
<name>A0A4U0U5E4_9PEZI</name>
<evidence type="ECO:0000256" key="3">
    <source>
        <dbReference type="ARBA" id="ARBA00022989"/>
    </source>
</evidence>
<feature type="transmembrane region" description="Helical" evidence="9">
    <location>
        <begin position="212"/>
        <end position="233"/>
    </location>
</feature>
<comment type="function">
    <text evidence="6">MFS transporter; part of the gene cluster that mediates the biosynthesis of cercosporin, a light-activated, non-host-selective toxin. The perylenequinone chromophore of cercosporin absorbs light energy to attain an electronically-activated triplet state and produces active oxygen species such as the hydroxyl radical, superoxide, hydrogen peroxide or singlet oxygen upon reaction with oxygen molecules. These reactive oxygen species cause damage to various cellular components including lipids, proteins and nucleic acids. Responsible for secretion and accumulation of cercosporin, but does not play any roles in self-protection against the toxicity of cercosporin.</text>
</comment>
<feature type="transmembrane region" description="Helical" evidence="9">
    <location>
        <begin position="429"/>
        <end position="454"/>
    </location>
</feature>
<feature type="transmembrane region" description="Helical" evidence="9">
    <location>
        <begin position="239"/>
        <end position="261"/>
    </location>
</feature>
<dbReference type="AlphaFoldDB" id="A0A4U0U5E4"/>
<evidence type="ECO:0000256" key="4">
    <source>
        <dbReference type="ARBA" id="ARBA00023136"/>
    </source>
</evidence>
<feature type="transmembrane region" description="Helical" evidence="9">
    <location>
        <begin position="405"/>
        <end position="423"/>
    </location>
</feature>
<feature type="transmembrane region" description="Helical" evidence="9">
    <location>
        <begin position="362"/>
        <end position="384"/>
    </location>
</feature>
<keyword evidence="4 9" id="KW-0472">Membrane</keyword>
<dbReference type="PANTHER" id="PTHR23502:SF23">
    <property type="entry name" value="FLUCONAZOLE RESISTANCE PROTEIN 1"/>
    <property type="match status" value="1"/>
</dbReference>
<proteinExistence type="inferred from homology"/>
<protein>
    <recommendedName>
        <fullName evidence="7">Cercosporin MFS transporter CTB4</fullName>
    </recommendedName>
    <alternativeName>
        <fullName evidence="8">Cercosporin toxin biosynthesis cluster protein 4</fullName>
    </alternativeName>
</protein>
<dbReference type="GO" id="GO:1990961">
    <property type="term" value="P:xenobiotic detoxification by transmembrane export across the plasma membrane"/>
    <property type="evidence" value="ECO:0007669"/>
    <property type="project" value="TreeGrafter"/>
</dbReference>
<evidence type="ECO:0000256" key="8">
    <source>
        <dbReference type="ARBA" id="ARBA00077167"/>
    </source>
</evidence>
<dbReference type="Pfam" id="PF07690">
    <property type="entry name" value="MFS_1"/>
    <property type="match status" value="1"/>
</dbReference>
<dbReference type="EMBL" id="NAJL01000013">
    <property type="protein sequence ID" value="TKA29802.1"/>
    <property type="molecule type" value="Genomic_DNA"/>
</dbReference>
<feature type="transmembrane region" description="Helical" evidence="9">
    <location>
        <begin position="123"/>
        <end position="141"/>
    </location>
</feature>
<dbReference type="Proteomes" id="UP000308549">
    <property type="component" value="Unassembled WGS sequence"/>
</dbReference>
<evidence type="ECO:0000256" key="9">
    <source>
        <dbReference type="SAM" id="Phobius"/>
    </source>
</evidence>
<feature type="transmembrane region" description="Helical" evidence="9">
    <location>
        <begin position="83"/>
        <end position="103"/>
    </location>
</feature>
<keyword evidence="12" id="KW-1185">Reference proteome</keyword>
<dbReference type="Gene3D" id="1.20.1250.20">
    <property type="entry name" value="MFS general substrate transporter like domains"/>
    <property type="match status" value="1"/>
</dbReference>
<dbReference type="SUPFAM" id="SSF103473">
    <property type="entry name" value="MFS general substrate transporter"/>
    <property type="match status" value="1"/>
</dbReference>
<keyword evidence="3 9" id="KW-1133">Transmembrane helix</keyword>
<organism evidence="11 12">
    <name type="scientific">Salinomyces thailandicus</name>
    <dbReference type="NCBI Taxonomy" id="706561"/>
    <lineage>
        <taxon>Eukaryota</taxon>
        <taxon>Fungi</taxon>
        <taxon>Dikarya</taxon>
        <taxon>Ascomycota</taxon>
        <taxon>Pezizomycotina</taxon>
        <taxon>Dothideomycetes</taxon>
        <taxon>Dothideomycetidae</taxon>
        <taxon>Mycosphaerellales</taxon>
        <taxon>Teratosphaeriaceae</taxon>
        <taxon>Salinomyces</taxon>
    </lineage>
</organism>
<keyword evidence="2 9" id="KW-0812">Transmembrane</keyword>
<dbReference type="FunFam" id="1.20.1250.20:FF:000011">
    <property type="entry name" value="MFS multidrug transporter, putative"/>
    <property type="match status" value="1"/>
</dbReference>
<dbReference type="InterPro" id="IPR011701">
    <property type="entry name" value="MFS"/>
</dbReference>
<evidence type="ECO:0000256" key="7">
    <source>
        <dbReference type="ARBA" id="ARBA00069139"/>
    </source>
</evidence>
<comment type="caution">
    <text evidence="11">The sequence shown here is derived from an EMBL/GenBank/DDBJ whole genome shotgun (WGS) entry which is preliminary data.</text>
</comment>
<dbReference type="PROSITE" id="PS50850">
    <property type="entry name" value="MFS"/>
    <property type="match status" value="1"/>
</dbReference>
<evidence type="ECO:0000256" key="6">
    <source>
        <dbReference type="ARBA" id="ARBA00053977"/>
    </source>
</evidence>
<evidence type="ECO:0000256" key="5">
    <source>
        <dbReference type="ARBA" id="ARBA00038347"/>
    </source>
</evidence>
<dbReference type="InterPro" id="IPR036259">
    <property type="entry name" value="MFS_trans_sf"/>
</dbReference>
<sequence>MFQLFEDTTFGQIIRWVSGGKVFAHRDQWDEELRERYVSASQEMQRRDSEELEKGEKGEDYVLIQFLEGDEKNPRNWSVGKKIFVTLNICVLTFSIYIGSAIYTSGLSFIVPEFNTSSTVATLGLTLYVIGYGVGPMIWAPLSEIPSLGRNKIYMATLLVFVFFNFGVVYAKNIGMILAFRFLTGFFGSPVLATGGASLADMYRPAKRGYAMAIYGVANVGGPTLGPVVGNWAAQFKGWTWPIWILIWASGFSLVFLFFFFPETSANYILYQRTERLKRHQSDDGSGLTLKCQPGIMAGQMSPGAMAKMTLIRPFTLCFGEPIVFALNLYTALIYAVLYCWLESVPLVFAEYRGYSLGQSGLFYLGLIVGGILTIPAYFAYNYYLLEPRFNENGELTPEIRMETALVGCFFLPLCLFLFGWTGETDIHWIVPVIGTCFFTAGAIGSFLAVLNYLGDSYPADFASISAGNDFFRSCFGAAFPLFATQMFNTLGIDWGNSLLGFLSVAFIPIVFGLWLYGGRLRARSKNARQDM</sequence>
<dbReference type="GO" id="GO:0015244">
    <property type="term" value="F:fluconazole transmembrane transporter activity"/>
    <property type="evidence" value="ECO:0007669"/>
    <property type="project" value="TreeGrafter"/>
</dbReference>
<evidence type="ECO:0000313" key="11">
    <source>
        <dbReference type="EMBL" id="TKA29802.1"/>
    </source>
</evidence>